<sequence length="966" mass="106031">MALVSAAPYLALLGEPDSSLKTYALSSLNQVVDQLWAEIANNITELEELYDDDSFEKKELAALVISKVYYNLGDFEASVKYALLAGDEFNLEEQSQYMETIVSQCINLYNSLSQKKFSDGSVKVDPRLTSIFEKMLKKCLNANEIKLTLGIALESYRLDLVESILKEQISVNEEQALSLINYVLVCSNSTVKNYDFRVQVLNSLISLLLSLKKHQDFFTIIKIIVQLNDFELAVKLFQELINQKEDLIAYQAAFDLVNAASQELLDLVIKKLSTSEVEVDEARQVTTKKILNILSGVPTCDLDNTFLFKNNNADVTILNKTKNLLDGRSSIFHSAVTFANAFMHAGTTDDSFIRDNLEWLGRATNWSKFSATAALGVIHKGNLSQGRTILKPYLPGSSGSANTKGGSLFALGLIFAGHGREVIGTLKSFIDENGNAAGSNDIDIQLHGAALGAGVAGMGSRSEELYESLKVVLYSDSAISSQAAAFGMGLVMLGSGNEEAVHDMLTYALETQHENIIRGLAIGIALLNYGCEERANETIDNLMSQESSILRYGGAFTIALAYAGTSNNHAIKKLLHFAVSDPSDDVRRAAVMGLGFLLIRNYTAAPQIVKLLSQSHNPHVRYGTALALGISCAGRAYPAAIEVLEPLTKDAVDFVRQGALMASSMILIQQNEFIYPKVKDFTKQYADTIKNKHEDALAKFGATLAQGIIDAGGRNLTINLENSQTNTLNTKAIVGLTLFVQSWYWFPLAHFLSLSFAPTSIIGVRGSDLKAPKFKLNCHANPEYFQYPPKTEETKEKQPDKLATAVLSTTAKAKTRAKKKQSQKEDAAAAAAGTSTGEAAKTEDKMDVDEESKPKVEGEKATTQEETKKEKPVSDEPAVVRYTKTAYEIENLSRVLPLQSNFISFIKDDRFVPVRKYRGSSGIIVLQDNKPDEKIEFIKTVRQLNITEAPVPEPFTLSGDDLKDDE</sequence>
<dbReference type="InterPro" id="IPR016642">
    <property type="entry name" value="26S_Psome_Rpn2"/>
</dbReference>
<evidence type="ECO:0000256" key="6">
    <source>
        <dbReference type="PIRNR" id="PIRNR015947"/>
    </source>
</evidence>
<evidence type="ECO:0000313" key="11">
    <source>
        <dbReference type="Proteomes" id="UP000253472"/>
    </source>
</evidence>
<dbReference type="SUPFAM" id="SSF48371">
    <property type="entry name" value="ARM repeat"/>
    <property type="match status" value="1"/>
</dbReference>
<feature type="domain" description="26S proteasome regulatory subunit RPN2 C-terminal" evidence="8">
    <location>
        <begin position="759"/>
        <end position="938"/>
    </location>
</feature>
<dbReference type="PANTHER" id="PTHR10943">
    <property type="entry name" value="26S PROTEASOME NON-ATPASE REGULATORY SUBUNIT"/>
    <property type="match status" value="1"/>
</dbReference>
<reference evidence="10 11" key="1">
    <citation type="submission" date="2018-06" db="EMBL/GenBank/DDBJ databases">
        <title>Whole genome sequencing of Candida tropicalis (genome annotated by CSBL at Korea University).</title>
        <authorList>
            <person name="Ahn J."/>
        </authorList>
    </citation>
    <scope>NUCLEOTIDE SEQUENCE [LARGE SCALE GENOMIC DNA]</scope>
    <source>
        <strain evidence="10 11">ATCC 20962</strain>
    </source>
</reference>
<feature type="compositionally biased region" description="Low complexity" evidence="7">
    <location>
        <begin position="828"/>
        <end position="839"/>
    </location>
</feature>
<dbReference type="GO" id="GO:0005634">
    <property type="term" value="C:nucleus"/>
    <property type="evidence" value="ECO:0007669"/>
    <property type="project" value="TreeGrafter"/>
</dbReference>
<dbReference type="PIRSF" id="PIRSF015947">
    <property type="entry name" value="26S_Psome_Rpn2"/>
    <property type="match status" value="1"/>
</dbReference>
<dbReference type="InterPro" id="IPR002015">
    <property type="entry name" value="Proteasome/cyclosome_rpt"/>
</dbReference>
<evidence type="ECO:0000259" key="9">
    <source>
        <dbReference type="Pfam" id="PF21505"/>
    </source>
</evidence>
<dbReference type="GO" id="GO:0034515">
    <property type="term" value="C:proteasome storage granule"/>
    <property type="evidence" value="ECO:0007669"/>
    <property type="project" value="TreeGrafter"/>
</dbReference>
<feature type="compositionally biased region" description="Basic and acidic residues" evidence="7">
    <location>
        <begin position="840"/>
        <end position="874"/>
    </location>
</feature>
<dbReference type="Pfam" id="PF21505">
    <property type="entry name" value="RPN2_N"/>
    <property type="match status" value="1"/>
</dbReference>
<evidence type="ECO:0000256" key="5">
    <source>
        <dbReference type="ARBA" id="ARBA00022942"/>
    </source>
</evidence>
<evidence type="ECO:0000256" key="2">
    <source>
        <dbReference type="ARBA" id="ARBA00006308"/>
    </source>
</evidence>
<feature type="region of interest" description="Disordered" evidence="7">
    <location>
        <begin position="813"/>
        <end position="876"/>
    </location>
</feature>
<evidence type="ECO:0000256" key="1">
    <source>
        <dbReference type="ARBA" id="ARBA00002187"/>
    </source>
</evidence>
<dbReference type="GO" id="GO:0008540">
    <property type="term" value="C:proteasome regulatory particle, base subcomplex"/>
    <property type="evidence" value="ECO:0007669"/>
    <property type="project" value="UniProtKB-UniRule"/>
</dbReference>
<evidence type="ECO:0000256" key="4">
    <source>
        <dbReference type="ARBA" id="ARBA00022737"/>
    </source>
</evidence>
<keyword evidence="4" id="KW-0677">Repeat</keyword>
<dbReference type="GO" id="GO:0043161">
    <property type="term" value="P:proteasome-mediated ubiquitin-dependent protein catabolic process"/>
    <property type="evidence" value="ECO:0007669"/>
    <property type="project" value="TreeGrafter"/>
</dbReference>
<name>A0A367YFR1_9ASCO</name>
<dbReference type="Proteomes" id="UP000253472">
    <property type="component" value="Unassembled WGS sequence"/>
</dbReference>
<organism evidence="10 11">
    <name type="scientific">Candida viswanathii</name>
    <dbReference type="NCBI Taxonomy" id="5486"/>
    <lineage>
        <taxon>Eukaryota</taxon>
        <taxon>Fungi</taxon>
        <taxon>Dikarya</taxon>
        <taxon>Ascomycota</taxon>
        <taxon>Saccharomycotina</taxon>
        <taxon>Pichiomycetes</taxon>
        <taxon>Debaryomycetaceae</taxon>
        <taxon>Candida/Lodderomyces clade</taxon>
        <taxon>Candida</taxon>
    </lineage>
</organism>
<gene>
    <name evidence="10" type="primary">RPN2_1</name>
    <name evidence="10" type="ORF">Cantr_10564</name>
</gene>
<dbReference type="Pfam" id="PF13646">
    <property type="entry name" value="HEAT_2"/>
    <property type="match status" value="1"/>
</dbReference>
<dbReference type="STRING" id="5486.A0A367YFR1"/>
<comment type="similarity">
    <text evidence="2 6">Belongs to the proteasome subunit S1 family.</text>
</comment>
<proteinExistence type="inferred from homology"/>
<dbReference type="Pfam" id="PF01851">
    <property type="entry name" value="PC_rep"/>
    <property type="match status" value="4"/>
</dbReference>
<dbReference type="OrthoDB" id="261572at2759"/>
<dbReference type="Gene3D" id="1.25.10.10">
    <property type="entry name" value="Leucine-rich Repeat Variant"/>
    <property type="match status" value="1"/>
</dbReference>
<evidence type="ECO:0000313" key="10">
    <source>
        <dbReference type="EMBL" id="RCK63871.1"/>
    </source>
</evidence>
<dbReference type="Pfam" id="PF18004">
    <property type="entry name" value="RPN2_C"/>
    <property type="match status" value="1"/>
</dbReference>
<evidence type="ECO:0000256" key="3">
    <source>
        <dbReference type="ARBA" id="ARBA00015684"/>
    </source>
</evidence>
<keyword evidence="11" id="KW-1185">Reference proteome</keyword>
<comment type="caution">
    <text evidence="10">The sequence shown here is derived from an EMBL/GenBank/DDBJ whole genome shotgun (WGS) entry which is preliminary data.</text>
</comment>
<dbReference type="EMBL" id="QLNQ01000023">
    <property type="protein sequence ID" value="RCK63871.1"/>
    <property type="molecule type" value="Genomic_DNA"/>
</dbReference>
<dbReference type="GO" id="GO:0042176">
    <property type="term" value="P:regulation of protein catabolic process"/>
    <property type="evidence" value="ECO:0007669"/>
    <property type="project" value="UniProtKB-UniRule"/>
</dbReference>
<feature type="domain" description="26S proteasome non-ATPase regulatory subunit 1/RPN2 N-terminal" evidence="9">
    <location>
        <begin position="5"/>
        <end position="311"/>
    </location>
</feature>
<dbReference type="InterPro" id="IPR016024">
    <property type="entry name" value="ARM-type_fold"/>
</dbReference>
<evidence type="ECO:0000259" key="8">
    <source>
        <dbReference type="Pfam" id="PF18004"/>
    </source>
</evidence>
<comment type="function">
    <text evidence="1 6">Acts as a regulatory subunit of the 26S proteasome which is involved in the ATP-dependent degradation of ubiquitinated proteins.</text>
</comment>
<keyword evidence="5 6" id="KW-0647">Proteasome</keyword>
<dbReference type="GO" id="GO:0030234">
    <property type="term" value="F:enzyme regulator activity"/>
    <property type="evidence" value="ECO:0007669"/>
    <property type="project" value="UniProtKB-UniRule"/>
</dbReference>
<accession>A0A367YFR1</accession>
<dbReference type="InterPro" id="IPR048570">
    <property type="entry name" value="PSMD1_RPN2_N"/>
</dbReference>
<dbReference type="AlphaFoldDB" id="A0A367YFR1"/>
<dbReference type="FunFam" id="1.25.10.10:FF:000017">
    <property type="entry name" value="26S proteasome non-ATPase regulatory subunit 1"/>
    <property type="match status" value="1"/>
</dbReference>
<evidence type="ECO:0000256" key="7">
    <source>
        <dbReference type="SAM" id="MobiDB-lite"/>
    </source>
</evidence>
<dbReference type="PANTHER" id="PTHR10943:SF2">
    <property type="entry name" value="26S PROTEASOME NON-ATPASE REGULATORY SUBUNIT 1"/>
    <property type="match status" value="1"/>
</dbReference>
<protein>
    <recommendedName>
        <fullName evidence="3 6">26S proteasome regulatory subunit RPN2</fullName>
    </recommendedName>
</protein>
<dbReference type="InterPro" id="IPR040623">
    <property type="entry name" value="RPN2_C"/>
</dbReference>
<dbReference type="InterPro" id="IPR011989">
    <property type="entry name" value="ARM-like"/>
</dbReference>